<dbReference type="STRING" id="76947.GCA_002080435_03368"/>
<evidence type="ECO:0000256" key="1">
    <source>
        <dbReference type="ARBA" id="ARBA00010515"/>
    </source>
</evidence>
<evidence type="ECO:0000313" key="6">
    <source>
        <dbReference type="Proteomes" id="UP000024284"/>
    </source>
</evidence>
<name>A0A086P5Z9_SPHHM</name>
<dbReference type="PANTHER" id="PTHR48081">
    <property type="entry name" value="AB HYDROLASE SUPERFAMILY PROTEIN C4A8.06C"/>
    <property type="match status" value="1"/>
</dbReference>
<keyword evidence="2" id="KW-0378">Hydrolase</keyword>
<dbReference type="GO" id="GO:0016787">
    <property type="term" value="F:hydrolase activity"/>
    <property type="evidence" value="ECO:0007669"/>
    <property type="project" value="UniProtKB-KW"/>
</dbReference>
<dbReference type="PROSITE" id="PS01174">
    <property type="entry name" value="LIPASE_GDXG_SER"/>
    <property type="match status" value="1"/>
</dbReference>
<comment type="caution">
    <text evidence="5">The sequence shown here is derived from an EMBL/GenBank/DDBJ whole genome shotgun (WGS) entry which is preliminary data.</text>
</comment>
<dbReference type="RefSeq" id="WP_037468000.1">
    <property type="nucleotide sequence ID" value="NZ_BCZD01000011.1"/>
</dbReference>
<dbReference type="InterPro" id="IPR013094">
    <property type="entry name" value="AB_hydrolase_3"/>
</dbReference>
<evidence type="ECO:0000259" key="4">
    <source>
        <dbReference type="Pfam" id="PF07859"/>
    </source>
</evidence>
<comment type="similarity">
    <text evidence="1">Belongs to the 'GDXG' lipolytic enzyme family.</text>
</comment>
<dbReference type="Proteomes" id="UP000024284">
    <property type="component" value="Unassembled WGS sequence"/>
</dbReference>
<evidence type="ECO:0000256" key="2">
    <source>
        <dbReference type="ARBA" id="ARBA00022801"/>
    </source>
</evidence>
<dbReference type="EMBL" id="JFZA02000045">
    <property type="protein sequence ID" value="KFG88817.1"/>
    <property type="molecule type" value="Genomic_DNA"/>
</dbReference>
<dbReference type="Gene3D" id="3.40.50.1820">
    <property type="entry name" value="alpha/beta hydrolase"/>
    <property type="match status" value="1"/>
</dbReference>
<accession>A0A086P5Z9</accession>
<dbReference type="InterPro" id="IPR033140">
    <property type="entry name" value="Lipase_GDXG_put_SER_AS"/>
</dbReference>
<proteinExistence type="inferred from homology"/>
<dbReference type="AlphaFoldDB" id="A0A086P5Z9"/>
<organism evidence="5 6">
    <name type="scientific">Sphingobium herbicidovorans (strain ATCC 700291 / DSM 11019 / CCUG 56400 / KCTC 2939 / LMG 18315 / NBRC 16415 / MH)</name>
    <name type="common">Sphingomonas herbicidovorans</name>
    <dbReference type="NCBI Taxonomy" id="1219045"/>
    <lineage>
        <taxon>Bacteria</taxon>
        <taxon>Pseudomonadati</taxon>
        <taxon>Pseudomonadota</taxon>
        <taxon>Alphaproteobacteria</taxon>
        <taxon>Sphingomonadales</taxon>
        <taxon>Sphingomonadaceae</taxon>
        <taxon>Sphingobium</taxon>
    </lineage>
</organism>
<dbReference type="InterPro" id="IPR029058">
    <property type="entry name" value="AB_hydrolase_fold"/>
</dbReference>
<dbReference type="OrthoDB" id="9806180at2"/>
<dbReference type="Pfam" id="PF07859">
    <property type="entry name" value="Abhydrolase_3"/>
    <property type="match status" value="1"/>
</dbReference>
<gene>
    <name evidence="5" type="ORF">BV98_003217</name>
</gene>
<sequence>MPLDPQLEAMFANQPEWPPIRTVPVPALREAVRSSSIQMPPPQVSLASVSDRTIPGPAGEIPVRIYTPEGSGPFPVIAYFHGGGFVVGDLDTQDMIARGLAAGAESIVVSVDYRLAPEHKFPAAFDDCWAATQWVATNAAELGGNPALIGVAGDSAGGVLASACALLARDAGSPRLSVQINWYGPGIHPIPEEGSAIEFADGPILRLDDAHYFWELHIRDDSDFDDFRASPMKAVSHEGLPPAFIASAECDPIRDAVESYAPVLEKAGIEVEVKRYPGMVHGFVSWLGFLPGAQAAMADACAFAKKQFAAARQNA</sequence>
<protein>
    <submittedName>
        <fullName evidence="5">Esterase</fullName>
    </submittedName>
</protein>
<reference evidence="5" key="1">
    <citation type="submission" date="2014-08" db="EMBL/GenBank/DDBJ databases">
        <title>Draft genome sequences of Sphingobium herbicidovorans.</title>
        <authorList>
            <person name="Gan H.M."/>
            <person name="Gan H.Y."/>
            <person name="Savka M.A."/>
        </authorList>
    </citation>
    <scope>NUCLEOTIDE SEQUENCE [LARGE SCALE GENOMIC DNA]</scope>
    <source>
        <strain evidence="5">NBRC 16415</strain>
    </source>
</reference>
<dbReference type="PANTHER" id="PTHR48081:SF8">
    <property type="entry name" value="ALPHA_BETA HYDROLASE FOLD-3 DOMAIN-CONTAINING PROTEIN-RELATED"/>
    <property type="match status" value="1"/>
</dbReference>
<feature type="domain" description="Alpha/beta hydrolase fold-3" evidence="4">
    <location>
        <begin position="78"/>
        <end position="284"/>
    </location>
</feature>
<evidence type="ECO:0000313" key="5">
    <source>
        <dbReference type="EMBL" id="KFG88817.1"/>
    </source>
</evidence>
<dbReference type="PATRIC" id="fig|1219045.3.peg.3269"/>
<evidence type="ECO:0000256" key="3">
    <source>
        <dbReference type="PROSITE-ProRule" id="PRU10038"/>
    </source>
</evidence>
<dbReference type="InterPro" id="IPR050300">
    <property type="entry name" value="GDXG_lipolytic_enzyme"/>
</dbReference>
<feature type="active site" evidence="3">
    <location>
        <position position="155"/>
    </location>
</feature>
<dbReference type="eggNOG" id="COG0657">
    <property type="taxonomic scope" value="Bacteria"/>
</dbReference>
<dbReference type="SUPFAM" id="SSF53474">
    <property type="entry name" value="alpha/beta-Hydrolases"/>
    <property type="match status" value="1"/>
</dbReference>
<keyword evidence="6" id="KW-1185">Reference proteome</keyword>